<protein>
    <submittedName>
        <fullName evidence="3">Nuclease</fullName>
    </submittedName>
</protein>
<feature type="chain" id="PRO_5014982065" evidence="1">
    <location>
        <begin position="20"/>
        <end position="214"/>
    </location>
</feature>
<feature type="signal peptide" evidence="1">
    <location>
        <begin position="1"/>
        <end position="19"/>
    </location>
</feature>
<keyword evidence="1" id="KW-0732">Signal</keyword>
<feature type="domain" description="TNase-like" evidence="2">
    <location>
        <begin position="53"/>
        <end position="158"/>
    </location>
</feature>
<dbReference type="SUPFAM" id="SSF50199">
    <property type="entry name" value="Staphylococcal nuclease"/>
    <property type="match status" value="1"/>
</dbReference>
<dbReference type="Proteomes" id="UP000233597">
    <property type="component" value="Unassembled WGS sequence"/>
</dbReference>
<reference evidence="3 4" key="1">
    <citation type="submission" date="2017-09" db="EMBL/GenBank/DDBJ databases">
        <title>Biodiversity and function of Thalassospira species in the particle-attached aromatic-hydrocarbon-degrading consortia from the surface seawater of the South China Sea.</title>
        <authorList>
            <person name="Dong C."/>
            <person name="Liu R."/>
            <person name="Shao Z."/>
        </authorList>
    </citation>
    <scope>NUCLEOTIDE SEQUENCE [LARGE SCALE GENOMIC DNA]</scope>
    <source>
        <strain evidence="3 4">CSC1P2</strain>
    </source>
</reference>
<accession>A0A2N3KRF8</accession>
<proteinExistence type="predicted"/>
<dbReference type="Gene3D" id="2.40.50.90">
    <property type="match status" value="1"/>
</dbReference>
<gene>
    <name evidence="3" type="ORF">COO20_15395</name>
</gene>
<evidence type="ECO:0000313" key="3">
    <source>
        <dbReference type="EMBL" id="PKR53063.1"/>
    </source>
</evidence>
<dbReference type="AlphaFoldDB" id="A0A2N3KRF8"/>
<name>A0A2N3KRF8_9PROT</name>
<dbReference type="RefSeq" id="WP_101268123.1">
    <property type="nucleotide sequence ID" value="NZ_NWTK01000010.1"/>
</dbReference>
<dbReference type="InterPro" id="IPR016071">
    <property type="entry name" value="Staphylococal_nuclease_OB-fold"/>
</dbReference>
<comment type="caution">
    <text evidence="3">The sequence shown here is derived from an EMBL/GenBank/DDBJ whole genome shotgun (WGS) entry which is preliminary data.</text>
</comment>
<evidence type="ECO:0000256" key="1">
    <source>
        <dbReference type="SAM" id="SignalP"/>
    </source>
</evidence>
<dbReference type="Pfam" id="PF00565">
    <property type="entry name" value="SNase"/>
    <property type="match status" value="1"/>
</dbReference>
<dbReference type="EMBL" id="NWTK01000010">
    <property type="protein sequence ID" value="PKR53063.1"/>
    <property type="molecule type" value="Genomic_DNA"/>
</dbReference>
<evidence type="ECO:0000313" key="4">
    <source>
        <dbReference type="Proteomes" id="UP000233597"/>
    </source>
</evidence>
<organism evidence="3 4">
    <name type="scientific">Thalassospira marina</name>
    <dbReference type="NCBI Taxonomy" id="2048283"/>
    <lineage>
        <taxon>Bacteria</taxon>
        <taxon>Pseudomonadati</taxon>
        <taxon>Pseudomonadota</taxon>
        <taxon>Alphaproteobacteria</taxon>
        <taxon>Rhodospirillales</taxon>
        <taxon>Thalassospiraceae</taxon>
        <taxon>Thalassospira</taxon>
    </lineage>
</organism>
<evidence type="ECO:0000259" key="2">
    <source>
        <dbReference type="Pfam" id="PF00565"/>
    </source>
</evidence>
<sequence>MQKLTALLAILVAIILAPAGQVSMAQASSITPGTAGFPTVNRGDQLQFGAMAVDLFGIRAPQPGTVCRAEGIPFQCGDAASQAVRRIVQDYAVSCEKVSDSQLFPMLTECHIGQSDLNRLILRAGWAMVDMNVCDNYPRCKTYIADQNFARDNRKGMWLGTPPASLVAATRKSETDTAPGAKAAIRNAIFNIDLAAEMKARNAPDRTLISFLMP</sequence>
<dbReference type="OrthoDB" id="9805504at2"/>
<dbReference type="InterPro" id="IPR035437">
    <property type="entry name" value="SNase_OB-fold_sf"/>
</dbReference>